<gene>
    <name evidence="1" type="ORF">VFPBJ_06202</name>
</gene>
<comment type="caution">
    <text evidence="1">The sequence shown here is derived from an EMBL/GenBank/DDBJ whole genome shotgun (WGS) entry which is preliminary data.</text>
</comment>
<sequence length="67" mass="8097">MNQKRRFSLFLQSICSAWLHNIEETRAFEKRARWTFIFVLSVWSFARQLEVEISSRAHVRLPETRSV</sequence>
<dbReference type="Proteomes" id="UP000078240">
    <property type="component" value="Unassembled WGS sequence"/>
</dbReference>
<accession>A0A179GRP2</accession>
<protein>
    <submittedName>
        <fullName evidence="1">Uncharacterized protein</fullName>
    </submittedName>
</protein>
<proteinExistence type="predicted"/>
<organism evidence="1 2">
    <name type="scientific">Purpureocillium lilacinum</name>
    <name type="common">Paecilomyces lilacinus</name>
    <dbReference type="NCBI Taxonomy" id="33203"/>
    <lineage>
        <taxon>Eukaryota</taxon>
        <taxon>Fungi</taxon>
        <taxon>Dikarya</taxon>
        <taxon>Ascomycota</taxon>
        <taxon>Pezizomycotina</taxon>
        <taxon>Sordariomycetes</taxon>
        <taxon>Hypocreomycetidae</taxon>
        <taxon>Hypocreales</taxon>
        <taxon>Ophiocordycipitaceae</taxon>
        <taxon>Purpureocillium</taxon>
    </lineage>
</organism>
<evidence type="ECO:0000313" key="2">
    <source>
        <dbReference type="Proteomes" id="UP000078240"/>
    </source>
</evidence>
<name>A0A179GRP2_PURLI</name>
<dbReference type="EMBL" id="LSBH01000004">
    <property type="protein sequence ID" value="OAQ80617.1"/>
    <property type="molecule type" value="Genomic_DNA"/>
</dbReference>
<reference evidence="1 2" key="1">
    <citation type="submission" date="2016-01" db="EMBL/GenBank/DDBJ databases">
        <title>Biosynthesis of antibiotic leucinostatins and their inhibition on Phytophthora in bio-control Purpureocillium lilacinum.</title>
        <authorList>
            <person name="Wang G."/>
            <person name="Liu Z."/>
            <person name="Lin R."/>
            <person name="Li E."/>
            <person name="Mao Z."/>
            <person name="Ling J."/>
            <person name="Yin W."/>
            <person name="Xie B."/>
        </authorList>
    </citation>
    <scope>NUCLEOTIDE SEQUENCE [LARGE SCALE GENOMIC DNA]</scope>
    <source>
        <strain evidence="1">PLBJ-1</strain>
    </source>
</reference>
<evidence type="ECO:0000313" key="1">
    <source>
        <dbReference type="EMBL" id="OAQ80617.1"/>
    </source>
</evidence>
<dbReference type="AlphaFoldDB" id="A0A179GRP2"/>